<dbReference type="InterPro" id="IPR028846">
    <property type="entry name" value="Recoverin"/>
</dbReference>
<dbReference type="PRINTS" id="PR00450">
    <property type="entry name" value="RECOVERIN"/>
</dbReference>
<dbReference type="PROSITE" id="PS00018">
    <property type="entry name" value="EF_HAND_1"/>
    <property type="match status" value="2"/>
</dbReference>
<dbReference type="PANTHER" id="PTHR23055:SF167">
    <property type="entry name" value="EF-HAND DOMAIN-CONTAINING PROTEIN"/>
    <property type="match status" value="1"/>
</dbReference>
<feature type="domain" description="EF-hand" evidence="4">
    <location>
        <begin position="132"/>
        <end position="167"/>
    </location>
</feature>
<accession>A0AA89C0H3</accession>
<dbReference type="InterPro" id="IPR018247">
    <property type="entry name" value="EF_Hand_1_Ca_BS"/>
</dbReference>
<organism evidence="5 6">
    <name type="scientific">Pinctada imbricata</name>
    <name type="common">Atlantic pearl-oyster</name>
    <name type="synonym">Pinctada martensii</name>
    <dbReference type="NCBI Taxonomy" id="66713"/>
    <lineage>
        <taxon>Eukaryota</taxon>
        <taxon>Metazoa</taxon>
        <taxon>Spiralia</taxon>
        <taxon>Lophotrochozoa</taxon>
        <taxon>Mollusca</taxon>
        <taxon>Bivalvia</taxon>
        <taxon>Autobranchia</taxon>
        <taxon>Pteriomorphia</taxon>
        <taxon>Pterioida</taxon>
        <taxon>Pterioidea</taxon>
        <taxon>Pteriidae</taxon>
        <taxon>Pinctada</taxon>
    </lineage>
</organism>
<keyword evidence="2" id="KW-0677">Repeat</keyword>
<sequence length="245" mass="27998">MDILLSFDTSGHLNTSLYDKRDDFIFHITNFPFMSSNIPSSPAYGVFVSQLIRYARACSKYEDLIIRARRLASKLLVQGYVTQRLKSSLNKFFGRYGDLLNRLFYSSFMAVSAAVLNIVKKVQPKSGGKKKDSHAYAHFVFNTFDQDRNGCINFEDFVMGLSVLSRGTLQERLQWAFTLYDINGDGLITKDEMLDIVSAIYEMMGRFSEPSTDETTVRDHVNKVFQVNEREKKFCPGCSPAVFFL</sequence>
<evidence type="ECO:0000256" key="2">
    <source>
        <dbReference type="ARBA" id="ARBA00022737"/>
    </source>
</evidence>
<evidence type="ECO:0000313" key="6">
    <source>
        <dbReference type="Proteomes" id="UP001186944"/>
    </source>
</evidence>
<dbReference type="EMBL" id="VSWD01000008">
    <property type="protein sequence ID" value="KAK3094608.1"/>
    <property type="molecule type" value="Genomic_DNA"/>
</dbReference>
<dbReference type="CDD" id="cd00051">
    <property type="entry name" value="EFh"/>
    <property type="match status" value="1"/>
</dbReference>
<evidence type="ECO:0000259" key="4">
    <source>
        <dbReference type="PROSITE" id="PS50222"/>
    </source>
</evidence>
<evidence type="ECO:0000256" key="1">
    <source>
        <dbReference type="ARBA" id="ARBA00022723"/>
    </source>
</evidence>
<dbReference type="SMART" id="SM00054">
    <property type="entry name" value="EFh"/>
    <property type="match status" value="2"/>
</dbReference>
<reference evidence="5" key="1">
    <citation type="submission" date="2019-08" db="EMBL/GenBank/DDBJ databases">
        <title>The improved chromosome-level genome for the pearl oyster Pinctada fucata martensii using PacBio sequencing and Hi-C.</title>
        <authorList>
            <person name="Zheng Z."/>
        </authorList>
    </citation>
    <scope>NUCLEOTIDE SEQUENCE</scope>
    <source>
        <strain evidence="5">ZZ-2019</strain>
        <tissue evidence="5">Adductor muscle</tissue>
    </source>
</reference>
<keyword evidence="1" id="KW-0479">Metal-binding</keyword>
<dbReference type="GO" id="GO:0005509">
    <property type="term" value="F:calcium ion binding"/>
    <property type="evidence" value="ECO:0007669"/>
    <property type="project" value="InterPro"/>
</dbReference>
<keyword evidence="3" id="KW-0106">Calcium</keyword>
<proteinExistence type="predicted"/>
<feature type="domain" description="EF-hand" evidence="4">
    <location>
        <begin position="168"/>
        <end position="203"/>
    </location>
</feature>
<evidence type="ECO:0000256" key="3">
    <source>
        <dbReference type="ARBA" id="ARBA00022837"/>
    </source>
</evidence>
<keyword evidence="6" id="KW-1185">Reference proteome</keyword>
<gene>
    <name evidence="5" type="ORF">FSP39_003993</name>
</gene>
<dbReference type="InterPro" id="IPR011992">
    <property type="entry name" value="EF-hand-dom_pair"/>
</dbReference>
<dbReference type="Gene3D" id="1.10.238.10">
    <property type="entry name" value="EF-hand"/>
    <property type="match status" value="1"/>
</dbReference>
<dbReference type="SUPFAM" id="SSF47473">
    <property type="entry name" value="EF-hand"/>
    <property type="match status" value="1"/>
</dbReference>
<protein>
    <recommendedName>
        <fullName evidence="4">EF-hand domain-containing protein</fullName>
    </recommendedName>
</protein>
<dbReference type="InterPro" id="IPR002048">
    <property type="entry name" value="EF_hand_dom"/>
</dbReference>
<dbReference type="AlphaFoldDB" id="A0AA89C0H3"/>
<evidence type="ECO:0000313" key="5">
    <source>
        <dbReference type="EMBL" id="KAK3094608.1"/>
    </source>
</evidence>
<dbReference type="Proteomes" id="UP001186944">
    <property type="component" value="Unassembled WGS sequence"/>
</dbReference>
<dbReference type="PANTHER" id="PTHR23055">
    <property type="entry name" value="CALCIUM BINDING PROTEINS"/>
    <property type="match status" value="1"/>
</dbReference>
<dbReference type="PROSITE" id="PS50222">
    <property type="entry name" value="EF_HAND_2"/>
    <property type="match status" value="2"/>
</dbReference>
<name>A0AA89C0H3_PINIB</name>
<comment type="caution">
    <text evidence="5">The sequence shown here is derived from an EMBL/GenBank/DDBJ whole genome shotgun (WGS) entry which is preliminary data.</text>
</comment>
<dbReference type="Pfam" id="PF13202">
    <property type="entry name" value="EF-hand_5"/>
    <property type="match status" value="1"/>
</dbReference>